<keyword evidence="1" id="KW-0813">Transport</keyword>
<evidence type="ECO:0000256" key="1">
    <source>
        <dbReference type="ARBA" id="ARBA00022448"/>
    </source>
</evidence>
<reference evidence="9" key="1">
    <citation type="submission" date="2021-01" db="EMBL/GenBank/DDBJ databases">
        <authorList>
            <person name="Corre E."/>
            <person name="Pelletier E."/>
            <person name="Niang G."/>
            <person name="Scheremetjew M."/>
            <person name="Finn R."/>
            <person name="Kale V."/>
            <person name="Holt S."/>
            <person name="Cochrane G."/>
            <person name="Meng A."/>
            <person name="Brown T."/>
            <person name="Cohen L."/>
        </authorList>
    </citation>
    <scope>NUCLEOTIDE SEQUENCE</scope>
    <source>
        <strain evidence="9">PLY182g</strain>
    </source>
</reference>
<dbReference type="PANTHER" id="PTHR47627">
    <property type="entry name" value="RUBREDOXIN"/>
    <property type="match status" value="1"/>
</dbReference>
<evidence type="ECO:0000259" key="8">
    <source>
        <dbReference type="PROSITE" id="PS50903"/>
    </source>
</evidence>
<proteinExistence type="predicted"/>
<keyword evidence="2" id="KW-0479">Metal-binding</keyword>
<gene>
    <name evidence="9" type="ORF">CPEL01642_LOCUS15403</name>
</gene>
<dbReference type="PANTHER" id="PTHR47627:SF1">
    <property type="entry name" value="RUBREDOXIN-1-RELATED"/>
    <property type="match status" value="1"/>
</dbReference>
<dbReference type="InterPro" id="IPR024935">
    <property type="entry name" value="Rubredoxin_dom"/>
</dbReference>
<dbReference type="AlphaFoldDB" id="A0A7S0LHQ1"/>
<dbReference type="GO" id="GO:0043448">
    <property type="term" value="P:alkane catabolic process"/>
    <property type="evidence" value="ECO:0007669"/>
    <property type="project" value="TreeGrafter"/>
</dbReference>
<dbReference type="Gene3D" id="2.20.28.10">
    <property type="match status" value="1"/>
</dbReference>
<dbReference type="Pfam" id="PF00301">
    <property type="entry name" value="Rubredoxin"/>
    <property type="match status" value="1"/>
</dbReference>
<keyword evidence="3" id="KW-0249">Electron transport</keyword>
<evidence type="ECO:0000256" key="5">
    <source>
        <dbReference type="SAM" id="Coils"/>
    </source>
</evidence>
<keyword evidence="7" id="KW-0732">Signal</keyword>
<dbReference type="InterPro" id="IPR024934">
    <property type="entry name" value="Rubredoxin-like_dom"/>
</dbReference>
<name>A0A7S0LHQ1_9EUKA</name>
<keyword evidence="6" id="KW-0812">Transmembrane</keyword>
<evidence type="ECO:0000256" key="3">
    <source>
        <dbReference type="ARBA" id="ARBA00022982"/>
    </source>
</evidence>
<dbReference type="GO" id="GO:0009055">
    <property type="term" value="F:electron transfer activity"/>
    <property type="evidence" value="ECO:0007669"/>
    <property type="project" value="TreeGrafter"/>
</dbReference>
<organism evidence="9">
    <name type="scientific">Coccolithus braarudii</name>
    <dbReference type="NCBI Taxonomy" id="221442"/>
    <lineage>
        <taxon>Eukaryota</taxon>
        <taxon>Haptista</taxon>
        <taxon>Haptophyta</taxon>
        <taxon>Prymnesiophyceae</taxon>
        <taxon>Coccolithales</taxon>
        <taxon>Coccolithaceae</taxon>
        <taxon>Coccolithus</taxon>
    </lineage>
</organism>
<evidence type="ECO:0000256" key="7">
    <source>
        <dbReference type="SAM" id="SignalP"/>
    </source>
</evidence>
<feature type="domain" description="Rubredoxin-like" evidence="8">
    <location>
        <begin position="91"/>
        <end position="140"/>
    </location>
</feature>
<keyword evidence="5" id="KW-0175">Coiled coil</keyword>
<keyword evidence="4" id="KW-0408">Iron</keyword>
<dbReference type="GO" id="GO:0005506">
    <property type="term" value="F:iron ion binding"/>
    <property type="evidence" value="ECO:0007669"/>
    <property type="project" value="InterPro"/>
</dbReference>
<dbReference type="EMBL" id="HBEY01032338">
    <property type="protein sequence ID" value="CAD8612023.1"/>
    <property type="molecule type" value="Transcribed_RNA"/>
</dbReference>
<dbReference type="InterPro" id="IPR050526">
    <property type="entry name" value="Rubredoxin_ET"/>
</dbReference>
<evidence type="ECO:0000256" key="6">
    <source>
        <dbReference type="SAM" id="Phobius"/>
    </source>
</evidence>
<feature type="coiled-coil region" evidence="5">
    <location>
        <begin position="56"/>
        <end position="90"/>
    </location>
</feature>
<dbReference type="PROSITE" id="PS50903">
    <property type="entry name" value="RUBREDOXIN_LIKE"/>
    <property type="match status" value="1"/>
</dbReference>
<feature type="chain" id="PRO_5030691012" description="Rubredoxin-like domain-containing protein" evidence="7">
    <location>
        <begin position="18"/>
        <end position="186"/>
    </location>
</feature>
<feature type="transmembrane region" description="Helical" evidence="6">
    <location>
        <begin position="167"/>
        <end position="185"/>
    </location>
</feature>
<evidence type="ECO:0000256" key="2">
    <source>
        <dbReference type="ARBA" id="ARBA00022723"/>
    </source>
</evidence>
<protein>
    <recommendedName>
        <fullName evidence="8">Rubredoxin-like domain-containing protein</fullName>
    </recommendedName>
</protein>
<evidence type="ECO:0000313" key="9">
    <source>
        <dbReference type="EMBL" id="CAD8612023.1"/>
    </source>
</evidence>
<dbReference type="SUPFAM" id="SSF57802">
    <property type="entry name" value="Rubredoxin-like"/>
    <property type="match status" value="1"/>
</dbReference>
<sequence>MLTGLYLALCLPALAHALQFGARAAPARFTVDRSSVRMLADETSTDFSFGEAGAVSAATVQVLEEEEEEMTEQQKEIARLKAAEKFMKKDTGDAVCRTCGFRFKMETGDGLIPRNTPFQLLPDNYVCPSCKSPKAFFDPVQIEIAGFEDNQDYGFGNAMTESQKSGLIFGGLGFAFALLMSGYALN</sequence>
<accession>A0A7S0LHQ1</accession>
<keyword evidence="6" id="KW-1133">Transmembrane helix</keyword>
<evidence type="ECO:0000256" key="4">
    <source>
        <dbReference type="ARBA" id="ARBA00023004"/>
    </source>
</evidence>
<keyword evidence="6" id="KW-0472">Membrane</keyword>
<feature type="signal peptide" evidence="7">
    <location>
        <begin position="1"/>
        <end position="17"/>
    </location>
</feature>